<dbReference type="KEGG" id="lez:GLE_0152"/>
<organism evidence="2 3">
    <name type="scientific">Lysobacter enzymogenes</name>
    <dbReference type="NCBI Taxonomy" id="69"/>
    <lineage>
        <taxon>Bacteria</taxon>
        <taxon>Pseudomonadati</taxon>
        <taxon>Pseudomonadota</taxon>
        <taxon>Gammaproteobacteria</taxon>
        <taxon>Lysobacterales</taxon>
        <taxon>Lysobacteraceae</taxon>
        <taxon>Lysobacter</taxon>
    </lineage>
</organism>
<dbReference type="PATRIC" id="fig|69.6.peg.154"/>
<dbReference type="InterPro" id="IPR005122">
    <property type="entry name" value="Uracil-DNA_glycosylase-like"/>
</dbReference>
<dbReference type="STRING" id="69.GLE_0152"/>
<dbReference type="SMART" id="SM00986">
    <property type="entry name" value="UDG"/>
    <property type="match status" value="1"/>
</dbReference>
<dbReference type="EMBL" id="CP013140">
    <property type="protein sequence ID" value="ALN55511.1"/>
    <property type="molecule type" value="Genomic_DNA"/>
</dbReference>
<dbReference type="CDD" id="cd10033">
    <property type="entry name" value="UDG_like"/>
    <property type="match status" value="1"/>
</dbReference>
<dbReference type="Gene3D" id="3.40.470.10">
    <property type="entry name" value="Uracil-DNA glycosylase-like domain"/>
    <property type="match status" value="1"/>
</dbReference>
<dbReference type="AlphaFoldDB" id="A0A0S2DAE1"/>
<dbReference type="PANTHER" id="PTHR42160:SF1">
    <property type="entry name" value="URACIL-DNA GLYCOSYLASE SUPERFAMILY PROTEIN"/>
    <property type="match status" value="1"/>
</dbReference>
<dbReference type="PANTHER" id="PTHR42160">
    <property type="entry name" value="URACIL-DNA GLYCOSYLASE SUPERFAMILY PROTEIN"/>
    <property type="match status" value="1"/>
</dbReference>
<dbReference type="Pfam" id="PF03167">
    <property type="entry name" value="UDG"/>
    <property type="match status" value="1"/>
</dbReference>
<reference evidence="2 3" key="1">
    <citation type="submission" date="2015-11" db="EMBL/GenBank/DDBJ databases">
        <title>Genome sequences of Lysobacter enzymogenes strain C3 and Lysobacter antibioticus ATCC 29479.</title>
        <authorList>
            <person name="Kobayashi D.Y."/>
        </authorList>
    </citation>
    <scope>NUCLEOTIDE SEQUENCE [LARGE SCALE GENOMIC DNA]</scope>
    <source>
        <strain evidence="2 3">C3</strain>
    </source>
</reference>
<gene>
    <name evidence="2" type="ORF">GLE_0152</name>
</gene>
<name>A0A0S2DAE1_LYSEN</name>
<dbReference type="SMART" id="SM00987">
    <property type="entry name" value="UreE_C"/>
    <property type="match status" value="1"/>
</dbReference>
<feature type="domain" description="Uracil-DNA glycosylase-like" evidence="1">
    <location>
        <begin position="44"/>
        <end position="199"/>
    </location>
</feature>
<dbReference type="Proteomes" id="UP000061569">
    <property type="component" value="Chromosome"/>
</dbReference>
<accession>A0A0S2DAE1</accession>
<protein>
    <submittedName>
        <fullName evidence="2">Uracil-DNA glycosylase superfamily</fullName>
    </submittedName>
</protein>
<proteinExistence type="predicted"/>
<dbReference type="InterPro" id="IPR036895">
    <property type="entry name" value="Uracil-DNA_glycosylase-like_sf"/>
</dbReference>
<evidence type="ECO:0000313" key="2">
    <source>
        <dbReference type="EMBL" id="ALN55511.1"/>
    </source>
</evidence>
<evidence type="ECO:0000313" key="3">
    <source>
        <dbReference type="Proteomes" id="UP000061569"/>
    </source>
</evidence>
<dbReference type="InterPro" id="IPR047124">
    <property type="entry name" value="HI_0220.2"/>
</dbReference>
<dbReference type="SUPFAM" id="SSF52141">
    <property type="entry name" value="Uracil-DNA glycosylase-like"/>
    <property type="match status" value="1"/>
</dbReference>
<sequence>MKSAKKRIANPNYHKPMQPLPALLRDIRACTLCAAHLPHGVRPVLQASATSRLLIAGQAPGRKVHESGIPFDDASGERLRDWLGLDRATFYDAARVAIVPMGFCYPGKGKSGDLPPRPECAPAWQAQLLPHLREVRLTLAVGQYAQAWHLPDAASLTEAVMAWRERWPRLLALPHPSPRNNLWLKRNPWFERELVPALRERVAQALAE</sequence>
<evidence type="ECO:0000259" key="1">
    <source>
        <dbReference type="SMART" id="SM00986"/>
    </source>
</evidence>